<keyword evidence="3" id="KW-1185">Reference proteome</keyword>
<keyword evidence="1" id="KW-0812">Transmembrane</keyword>
<name>A0A9N9N9D5_9GLOM</name>
<protein>
    <submittedName>
        <fullName evidence="2">3771_t:CDS:1</fullName>
    </submittedName>
</protein>
<feature type="non-terminal residue" evidence="2">
    <location>
        <position position="163"/>
    </location>
</feature>
<keyword evidence="1" id="KW-0472">Membrane</keyword>
<dbReference type="Proteomes" id="UP000789570">
    <property type="component" value="Unassembled WGS sequence"/>
</dbReference>
<keyword evidence="1" id="KW-1133">Transmembrane helix</keyword>
<proteinExistence type="predicted"/>
<evidence type="ECO:0000256" key="1">
    <source>
        <dbReference type="SAM" id="Phobius"/>
    </source>
</evidence>
<dbReference type="AlphaFoldDB" id="A0A9N9N9D5"/>
<feature type="transmembrane region" description="Helical" evidence="1">
    <location>
        <begin position="84"/>
        <end position="106"/>
    </location>
</feature>
<evidence type="ECO:0000313" key="2">
    <source>
        <dbReference type="EMBL" id="CAG8716245.1"/>
    </source>
</evidence>
<organism evidence="2 3">
    <name type="scientific">Funneliformis caledonium</name>
    <dbReference type="NCBI Taxonomy" id="1117310"/>
    <lineage>
        <taxon>Eukaryota</taxon>
        <taxon>Fungi</taxon>
        <taxon>Fungi incertae sedis</taxon>
        <taxon>Mucoromycota</taxon>
        <taxon>Glomeromycotina</taxon>
        <taxon>Glomeromycetes</taxon>
        <taxon>Glomerales</taxon>
        <taxon>Glomeraceae</taxon>
        <taxon>Funneliformis</taxon>
    </lineage>
</organism>
<reference evidence="2" key="1">
    <citation type="submission" date="2021-06" db="EMBL/GenBank/DDBJ databases">
        <authorList>
            <person name="Kallberg Y."/>
            <person name="Tangrot J."/>
            <person name="Rosling A."/>
        </authorList>
    </citation>
    <scope>NUCLEOTIDE SEQUENCE</scope>
    <source>
        <strain evidence="2">UK204</strain>
    </source>
</reference>
<evidence type="ECO:0000313" key="3">
    <source>
        <dbReference type="Proteomes" id="UP000789570"/>
    </source>
</evidence>
<dbReference type="EMBL" id="CAJVPQ010009549">
    <property type="protein sequence ID" value="CAG8716245.1"/>
    <property type="molecule type" value="Genomic_DNA"/>
</dbReference>
<accession>A0A9N9N9D5</accession>
<sequence length="163" mass="18577">NLGIAYLDNSQRGAPHVSISNFPKLYIGSMVMFQFPKCPISNWDNSQLWYRMFQFPILNWDNSQIGTPQCGSLSNKTSMLPDAAVIYLVKYCKLGVAFLIFPYRIFRPIYAKIQKTGGTFIQSHPGEYFTTVKKSPTQNMDVNSDFGNCFNCGNEQSNARWCK</sequence>
<comment type="caution">
    <text evidence="2">The sequence shown here is derived from an EMBL/GenBank/DDBJ whole genome shotgun (WGS) entry which is preliminary data.</text>
</comment>
<gene>
    <name evidence="2" type="ORF">FCALED_LOCUS14173</name>
</gene>
<feature type="non-terminal residue" evidence="2">
    <location>
        <position position="1"/>
    </location>
</feature>